<reference evidence="2" key="1">
    <citation type="journal article" date="2023" name="Science">
        <title>Genome structures resolve the early diversification of teleost fishes.</title>
        <authorList>
            <person name="Parey E."/>
            <person name="Louis A."/>
            <person name="Montfort J."/>
            <person name="Bouchez O."/>
            <person name="Roques C."/>
            <person name="Iampietro C."/>
            <person name="Lluch J."/>
            <person name="Castinel A."/>
            <person name="Donnadieu C."/>
            <person name="Desvignes T."/>
            <person name="Floi Bucao C."/>
            <person name="Jouanno E."/>
            <person name="Wen M."/>
            <person name="Mejri S."/>
            <person name="Dirks R."/>
            <person name="Jansen H."/>
            <person name="Henkel C."/>
            <person name="Chen W.J."/>
            <person name="Zahm M."/>
            <person name="Cabau C."/>
            <person name="Klopp C."/>
            <person name="Thompson A.W."/>
            <person name="Robinson-Rechavi M."/>
            <person name="Braasch I."/>
            <person name="Lecointre G."/>
            <person name="Bobe J."/>
            <person name="Postlethwait J.H."/>
            <person name="Berthelot C."/>
            <person name="Roest Crollius H."/>
            <person name="Guiguen Y."/>
        </authorList>
    </citation>
    <scope>NUCLEOTIDE SEQUENCE</scope>
    <source>
        <strain evidence="2">WJC10195</strain>
    </source>
</reference>
<evidence type="ECO:0000256" key="1">
    <source>
        <dbReference type="SAM" id="MobiDB-lite"/>
    </source>
</evidence>
<keyword evidence="3" id="KW-1185">Reference proteome</keyword>
<evidence type="ECO:0000313" key="2">
    <source>
        <dbReference type="EMBL" id="KAJ8369169.1"/>
    </source>
</evidence>
<comment type="caution">
    <text evidence="2">The sequence shown here is derived from an EMBL/GenBank/DDBJ whole genome shotgun (WGS) entry which is preliminary data.</text>
</comment>
<proteinExistence type="predicted"/>
<dbReference type="EMBL" id="JAINUF010000003">
    <property type="protein sequence ID" value="KAJ8369169.1"/>
    <property type="molecule type" value="Genomic_DNA"/>
</dbReference>
<name>A0A9Q1J691_SYNKA</name>
<dbReference type="AlphaFoldDB" id="A0A9Q1J691"/>
<organism evidence="2 3">
    <name type="scientific">Synaphobranchus kaupii</name>
    <name type="common">Kaup's arrowtooth eel</name>
    <dbReference type="NCBI Taxonomy" id="118154"/>
    <lineage>
        <taxon>Eukaryota</taxon>
        <taxon>Metazoa</taxon>
        <taxon>Chordata</taxon>
        <taxon>Craniata</taxon>
        <taxon>Vertebrata</taxon>
        <taxon>Euteleostomi</taxon>
        <taxon>Actinopterygii</taxon>
        <taxon>Neopterygii</taxon>
        <taxon>Teleostei</taxon>
        <taxon>Anguilliformes</taxon>
        <taxon>Synaphobranchidae</taxon>
        <taxon>Synaphobranchus</taxon>
    </lineage>
</organism>
<feature type="region of interest" description="Disordered" evidence="1">
    <location>
        <begin position="34"/>
        <end position="60"/>
    </location>
</feature>
<dbReference type="Proteomes" id="UP001152622">
    <property type="component" value="Chromosome 3"/>
</dbReference>
<evidence type="ECO:0000313" key="3">
    <source>
        <dbReference type="Proteomes" id="UP001152622"/>
    </source>
</evidence>
<sequence length="185" mass="20988">MADDITRKAVDNGNGLVPVFYRWFTADNNGIASTGRTTRLRPHVGGSEEAPPPEEHAGNCSQLDLLGTGPGCSQTWSSRGRRTASKKLIRSCLVPKRISLPCCHEVQQRYQLFNTKDRLEQIIYTSSLHCNVTSVFLCFILQTNGFLQILRKALDKYYYNIKRQQRWVRMWPTAEHICTASGLEP</sequence>
<accession>A0A9Q1J691</accession>
<gene>
    <name evidence="2" type="ORF">SKAU_G00091970</name>
</gene>
<protein>
    <submittedName>
        <fullName evidence="2">Uncharacterized protein</fullName>
    </submittedName>
</protein>